<sequence length="124" mass="13908">MEAPICRNCKIFFGCQEGLCSKCFKESKTQSLVASEVSNVISSIPKIVEEVKQTPPTPVQNPDKCAFCSKRLGPLSFKCKCSSFYCTKHRHPEEHQCSFDHKAAGIRKLSEENPLVQAPKFNKL</sequence>
<organism evidence="6 7">
    <name type="scientific">Stentor coeruleus</name>
    <dbReference type="NCBI Taxonomy" id="5963"/>
    <lineage>
        <taxon>Eukaryota</taxon>
        <taxon>Sar</taxon>
        <taxon>Alveolata</taxon>
        <taxon>Ciliophora</taxon>
        <taxon>Postciliodesmatophora</taxon>
        <taxon>Heterotrichea</taxon>
        <taxon>Heterotrichida</taxon>
        <taxon>Stentoridae</taxon>
        <taxon>Stentor</taxon>
    </lineage>
</organism>
<dbReference type="EMBL" id="MPUH01000323">
    <property type="protein sequence ID" value="OMJ82891.1"/>
    <property type="molecule type" value="Genomic_DNA"/>
</dbReference>
<dbReference type="OrthoDB" id="296554at2759"/>
<comment type="caution">
    <text evidence="6">The sequence shown here is derived from an EMBL/GenBank/DDBJ whole genome shotgun (WGS) entry which is preliminary data.</text>
</comment>
<evidence type="ECO:0000313" key="6">
    <source>
        <dbReference type="EMBL" id="OMJ82891.1"/>
    </source>
</evidence>
<evidence type="ECO:0000256" key="2">
    <source>
        <dbReference type="ARBA" id="ARBA00022771"/>
    </source>
</evidence>
<dbReference type="AlphaFoldDB" id="A0A1R2C1N7"/>
<accession>A0A1R2C1N7</accession>
<reference evidence="6 7" key="1">
    <citation type="submission" date="2016-11" db="EMBL/GenBank/DDBJ databases">
        <title>The macronuclear genome of Stentor coeruleus: a giant cell with tiny introns.</title>
        <authorList>
            <person name="Slabodnick M."/>
            <person name="Ruby J.G."/>
            <person name="Reiff S.B."/>
            <person name="Swart E.C."/>
            <person name="Gosai S."/>
            <person name="Prabakaran S."/>
            <person name="Witkowska E."/>
            <person name="Larue G.E."/>
            <person name="Fisher S."/>
            <person name="Freeman R.M."/>
            <person name="Gunawardena J."/>
            <person name="Chu W."/>
            <person name="Stover N.A."/>
            <person name="Gregory B.D."/>
            <person name="Nowacki M."/>
            <person name="Derisi J."/>
            <person name="Roy S.W."/>
            <person name="Marshall W.F."/>
            <person name="Sood P."/>
        </authorList>
    </citation>
    <scope>NUCLEOTIDE SEQUENCE [LARGE SCALE GENOMIC DNA]</scope>
    <source>
        <strain evidence="6">WM001</strain>
    </source>
</reference>
<dbReference type="PANTHER" id="PTHR10634">
    <property type="entry name" value="AN1-TYPE ZINC FINGER PROTEIN"/>
    <property type="match status" value="1"/>
</dbReference>
<keyword evidence="7" id="KW-1185">Reference proteome</keyword>
<dbReference type="PANTHER" id="PTHR10634:SF67">
    <property type="entry name" value="AN1-TYPE ZINC FINGER PROTEIN 3"/>
    <property type="match status" value="1"/>
</dbReference>
<dbReference type="InterPro" id="IPR035896">
    <property type="entry name" value="AN1-like_Znf"/>
</dbReference>
<feature type="domain" description="AN1-type" evidence="5">
    <location>
        <begin position="59"/>
        <end position="105"/>
    </location>
</feature>
<dbReference type="Gene3D" id="4.10.1110.10">
    <property type="entry name" value="AN1-like Zinc finger"/>
    <property type="match status" value="1"/>
</dbReference>
<keyword evidence="2 4" id="KW-0863">Zinc-finger</keyword>
<dbReference type="SMART" id="SM00154">
    <property type="entry name" value="ZnF_AN1"/>
    <property type="match status" value="1"/>
</dbReference>
<proteinExistence type="predicted"/>
<evidence type="ECO:0000256" key="3">
    <source>
        <dbReference type="ARBA" id="ARBA00022833"/>
    </source>
</evidence>
<protein>
    <recommendedName>
        <fullName evidence="5">AN1-type domain-containing protein</fullName>
    </recommendedName>
</protein>
<gene>
    <name evidence="6" type="ORF">SteCoe_16287</name>
</gene>
<evidence type="ECO:0000313" key="7">
    <source>
        <dbReference type="Proteomes" id="UP000187209"/>
    </source>
</evidence>
<evidence type="ECO:0000256" key="4">
    <source>
        <dbReference type="PROSITE-ProRule" id="PRU00449"/>
    </source>
</evidence>
<dbReference type="Pfam" id="PF01428">
    <property type="entry name" value="zf-AN1"/>
    <property type="match status" value="1"/>
</dbReference>
<dbReference type="Proteomes" id="UP000187209">
    <property type="component" value="Unassembled WGS sequence"/>
</dbReference>
<dbReference type="GO" id="GO:0008270">
    <property type="term" value="F:zinc ion binding"/>
    <property type="evidence" value="ECO:0007669"/>
    <property type="project" value="UniProtKB-KW"/>
</dbReference>
<evidence type="ECO:0000256" key="1">
    <source>
        <dbReference type="ARBA" id="ARBA00022723"/>
    </source>
</evidence>
<keyword evidence="1" id="KW-0479">Metal-binding</keyword>
<name>A0A1R2C1N7_9CILI</name>
<dbReference type="PROSITE" id="PS51039">
    <property type="entry name" value="ZF_AN1"/>
    <property type="match status" value="1"/>
</dbReference>
<dbReference type="InterPro" id="IPR050652">
    <property type="entry name" value="AN1_A20_ZnFinger"/>
</dbReference>
<dbReference type="SUPFAM" id="SSF118310">
    <property type="entry name" value="AN1-like Zinc finger"/>
    <property type="match status" value="1"/>
</dbReference>
<dbReference type="InterPro" id="IPR000058">
    <property type="entry name" value="Znf_AN1"/>
</dbReference>
<evidence type="ECO:0000259" key="5">
    <source>
        <dbReference type="PROSITE" id="PS51039"/>
    </source>
</evidence>
<keyword evidence="3" id="KW-0862">Zinc</keyword>